<dbReference type="AlphaFoldDB" id="A0A6P6I1Q3"/>
<feature type="compositionally biased region" description="Polar residues" evidence="1">
    <location>
        <begin position="655"/>
        <end position="675"/>
    </location>
</feature>
<feature type="region of interest" description="Disordered" evidence="1">
    <location>
        <begin position="440"/>
        <end position="474"/>
    </location>
</feature>
<protein>
    <submittedName>
        <fullName evidence="3">Muscular LMNA-interacting protein</fullName>
    </submittedName>
</protein>
<feature type="region of interest" description="Disordered" evidence="1">
    <location>
        <begin position="278"/>
        <end position="346"/>
    </location>
</feature>
<feature type="compositionally biased region" description="Polar residues" evidence="1">
    <location>
        <begin position="279"/>
        <end position="303"/>
    </location>
</feature>
<organism evidence="2 3">
    <name type="scientific">Puma concolor</name>
    <name type="common">Mountain lion</name>
    <name type="synonym">Felis concolor</name>
    <dbReference type="NCBI Taxonomy" id="9696"/>
    <lineage>
        <taxon>Eukaryota</taxon>
        <taxon>Metazoa</taxon>
        <taxon>Chordata</taxon>
        <taxon>Craniata</taxon>
        <taxon>Vertebrata</taxon>
        <taxon>Euteleostomi</taxon>
        <taxon>Mammalia</taxon>
        <taxon>Eutheria</taxon>
        <taxon>Laurasiatheria</taxon>
        <taxon>Carnivora</taxon>
        <taxon>Feliformia</taxon>
        <taxon>Felidae</taxon>
        <taxon>Felinae</taxon>
        <taxon>Puma</taxon>
    </lineage>
</organism>
<feature type="compositionally biased region" description="Polar residues" evidence="1">
    <location>
        <begin position="203"/>
        <end position="213"/>
    </location>
</feature>
<feature type="region of interest" description="Disordered" evidence="1">
    <location>
        <begin position="617"/>
        <end position="705"/>
    </location>
</feature>
<dbReference type="PANTHER" id="PTHR31514:SF1">
    <property type="entry name" value="MUSCULAR LMNA-INTERACTING PROTEIN"/>
    <property type="match status" value="1"/>
</dbReference>
<dbReference type="Proteomes" id="UP000515131">
    <property type="component" value="Unplaced"/>
</dbReference>
<feature type="region of interest" description="Disordered" evidence="1">
    <location>
        <begin position="1235"/>
        <end position="1258"/>
    </location>
</feature>
<dbReference type="RefSeq" id="XP_025781779.1">
    <property type="nucleotide sequence ID" value="XM_025925994.1"/>
</dbReference>
<feature type="compositionally biased region" description="Low complexity" evidence="1">
    <location>
        <begin position="328"/>
        <end position="346"/>
    </location>
</feature>
<evidence type="ECO:0000256" key="1">
    <source>
        <dbReference type="SAM" id="MobiDB-lite"/>
    </source>
</evidence>
<proteinExistence type="predicted"/>
<reference evidence="3" key="1">
    <citation type="submission" date="2025-08" db="UniProtKB">
        <authorList>
            <consortium name="RefSeq"/>
        </authorList>
    </citation>
    <scope>IDENTIFICATION</scope>
    <source>
        <tissue evidence="3">Blood</tissue>
    </source>
</reference>
<gene>
    <name evidence="3" type="primary">MLIP</name>
</gene>
<sequence>MEFEKHEKGSLLNENLEEKLTVSSGDSEAKPLIFTFVPTVRRLPTHSKLADTSKFLVKIPEEPSDKNPEAVNRSDSNEYLTLNAGSQRERDQGTLIYPSEVSENISQGRGLKANELQGMQQSDLFKAEYVFVVDSEGEDESTSGKGEQGPPGGMGTTASRPKSLAISSTLASDVVRPKTRGTDLQAPSHPEMSHGIAPPQKHGQLTSPTTSEQLACKPPAFSFVSPTNQKTPPDPVNLDGASVLEEFHTRRLDVSGALVEETATYFQTSAHSSPFFASKGTSSTLQFPHSTQLSGSNLSSPSAADQKPGLASEVLKKTTTLSSHVLSPRESPGTTSPSPSSSASLKSNSASYIPVRIVTHSLSPSPKPFTSSFHGSSSTICSQVSSSGNLSKSGVKSPVPSRLSLLTAILKSNPSHQRPFSPASCPTFSLNSLASSTLTLDQKAKQTPPTPKKSLSSCSLRAGSPEQGEHQVSELRQQSFHLPFLAKSTPLSQACSLSPTKHDSSSLISLNVEKMSPTSLKSNPTVSLLQTDTSSSARLPPVPPSVPPVSLKGKQDVDLRDPEKPRNIHIHPTSVSSALSSLSPPTNQRAMLSSPEKCFHPSPALSNLINRSKRAAPQLGGQGQNLSTPLSTPVSSASSASLPKLGSSPLPRANLPTQALQLSPTLYPNCGSGTLPSRLGKSESSVSNHRSSVSTRSPPISLTRTKELISPYALSMSTGPENKKPKQYKTKSSYKAFAAIPTNTLLLEQKALDEPAKTESVFKDNTLDPPLEFCFPAQLRQQTEELCATIDKVLQDSLSMNSSDSPSSSSQTLLVSDTMKMPTTLPRAAGRETKYANLSSPSSTVSESQLTKPGVIRPVPVKSKILLKKEEEIYEPNPFSKYLEDDSDFFSEQDVTVPHKPVSLHPLYQTRLYPSAKSLLPPQTLSHADCLTPGPFSHLSSFSLSDEQGNSHTLFSGNTYNKLSHPMVAIPEHEILDSKEWVQEELRNSAEFASVTTDDGLPVPLPSDSTIYVMMNLILEREFRGHFVQYFTEWNDVVISAKGKGSSQVIGRTDSVLGQPSDVEHHVVGMSSTLWFLGLLSHDSCDSESVPTDNLGSSKDRRTNPHCDDNPGSPPFCEPGARHIGRAQVLSSQCILTLYLMLGSTRYSGVPHGPVADPSSRRVIWGREVSARLGGCSESAPDIEVSERRKGKDVTWAKLKILKNPSLQLVATWSVSDWVEVAAEGIQAELHLPKAPLQSSGDSEVPRLIGGANDPGEL</sequence>
<feature type="compositionally biased region" description="Polar residues" evidence="1">
    <location>
        <begin position="156"/>
        <end position="171"/>
    </location>
</feature>
<keyword evidence="2" id="KW-1185">Reference proteome</keyword>
<dbReference type="GeneID" id="112862758"/>
<dbReference type="InterPro" id="IPR029331">
    <property type="entry name" value="MLIP"/>
</dbReference>
<name>A0A6P6I1Q3_PUMCO</name>
<evidence type="ECO:0000313" key="3">
    <source>
        <dbReference type="RefSeq" id="XP_025781779.1"/>
    </source>
</evidence>
<dbReference type="CTD" id="90523"/>
<evidence type="ECO:0000313" key="2">
    <source>
        <dbReference type="Proteomes" id="UP000515131"/>
    </source>
</evidence>
<feature type="compositionally biased region" description="Low complexity" evidence="1">
    <location>
        <begin position="682"/>
        <end position="697"/>
    </location>
</feature>
<dbReference type="KEGG" id="pcoo:112862758"/>
<feature type="compositionally biased region" description="Low complexity" evidence="1">
    <location>
        <begin position="626"/>
        <end position="651"/>
    </location>
</feature>
<feature type="compositionally biased region" description="Gly residues" evidence="1">
    <location>
        <begin position="146"/>
        <end position="155"/>
    </location>
</feature>
<feature type="compositionally biased region" description="Basic and acidic residues" evidence="1">
    <location>
        <begin position="1098"/>
        <end position="1109"/>
    </location>
</feature>
<dbReference type="PANTHER" id="PTHR31514">
    <property type="entry name" value="MUSCULAR LMNA-INTERACTING PROTEIN MLIP"/>
    <property type="match status" value="1"/>
</dbReference>
<feature type="compositionally biased region" description="Low complexity" evidence="1">
    <location>
        <begin position="574"/>
        <end position="583"/>
    </location>
</feature>
<feature type="region of interest" description="Disordered" evidence="1">
    <location>
        <begin position="532"/>
        <end position="604"/>
    </location>
</feature>
<accession>A0A6P6I1Q3</accession>
<feature type="compositionally biased region" description="Basic and acidic residues" evidence="1">
    <location>
        <begin position="553"/>
        <end position="566"/>
    </location>
</feature>
<feature type="compositionally biased region" description="Polar residues" evidence="1">
    <location>
        <begin position="73"/>
        <end position="86"/>
    </location>
</feature>
<feature type="region of interest" description="Disordered" evidence="1">
    <location>
        <begin position="1088"/>
        <end position="1114"/>
    </location>
</feature>
<feature type="compositionally biased region" description="Polar residues" evidence="1">
    <location>
        <begin position="1088"/>
        <end position="1097"/>
    </location>
</feature>
<feature type="region of interest" description="Disordered" evidence="1">
    <location>
        <begin position="135"/>
        <end position="213"/>
    </location>
</feature>
<feature type="region of interest" description="Disordered" evidence="1">
    <location>
        <begin position="60"/>
        <end position="94"/>
    </location>
</feature>
<dbReference type="Pfam" id="PF15274">
    <property type="entry name" value="MLIP"/>
    <property type="match status" value="1"/>
</dbReference>